<dbReference type="OMA" id="FHIAHNT"/>
<dbReference type="AlphaFoldDB" id="A0A1Y1IIK4"/>
<accession>A0A1Y1IIK4</accession>
<name>A0A1Y1IIK4_KLENI</name>
<dbReference type="Pfam" id="PF03703">
    <property type="entry name" value="bPH_2"/>
    <property type="match status" value="1"/>
</dbReference>
<feature type="domain" description="YdbS-like PH" evidence="1">
    <location>
        <begin position="95"/>
        <end position="150"/>
    </location>
</feature>
<evidence type="ECO:0000259" key="1">
    <source>
        <dbReference type="Pfam" id="PF03703"/>
    </source>
</evidence>
<evidence type="ECO:0000313" key="3">
    <source>
        <dbReference type="Proteomes" id="UP000054558"/>
    </source>
</evidence>
<dbReference type="OrthoDB" id="531188at2759"/>
<reference evidence="2 3" key="1">
    <citation type="journal article" date="2014" name="Nat. Commun.">
        <title>Klebsormidium flaccidum genome reveals primary factors for plant terrestrial adaptation.</title>
        <authorList>
            <person name="Hori K."/>
            <person name="Maruyama F."/>
            <person name="Fujisawa T."/>
            <person name="Togashi T."/>
            <person name="Yamamoto N."/>
            <person name="Seo M."/>
            <person name="Sato S."/>
            <person name="Yamada T."/>
            <person name="Mori H."/>
            <person name="Tajima N."/>
            <person name="Moriyama T."/>
            <person name="Ikeuchi M."/>
            <person name="Watanabe M."/>
            <person name="Wada H."/>
            <person name="Kobayashi K."/>
            <person name="Saito M."/>
            <person name="Masuda T."/>
            <person name="Sasaki-Sekimoto Y."/>
            <person name="Mashiguchi K."/>
            <person name="Awai K."/>
            <person name="Shimojima M."/>
            <person name="Masuda S."/>
            <person name="Iwai M."/>
            <person name="Nobusawa T."/>
            <person name="Narise T."/>
            <person name="Kondo S."/>
            <person name="Saito H."/>
            <person name="Sato R."/>
            <person name="Murakawa M."/>
            <person name="Ihara Y."/>
            <person name="Oshima-Yamada Y."/>
            <person name="Ohtaka K."/>
            <person name="Satoh M."/>
            <person name="Sonobe K."/>
            <person name="Ishii M."/>
            <person name="Ohtani R."/>
            <person name="Kanamori-Sato M."/>
            <person name="Honoki R."/>
            <person name="Miyazaki D."/>
            <person name="Mochizuki H."/>
            <person name="Umetsu J."/>
            <person name="Higashi K."/>
            <person name="Shibata D."/>
            <person name="Kamiya Y."/>
            <person name="Sato N."/>
            <person name="Nakamura Y."/>
            <person name="Tabata S."/>
            <person name="Ida S."/>
            <person name="Kurokawa K."/>
            <person name="Ohta H."/>
        </authorList>
    </citation>
    <scope>NUCLEOTIDE SEQUENCE [LARGE SCALE GENOMIC DNA]</scope>
    <source>
        <strain evidence="2 3">NIES-2285</strain>
    </source>
</reference>
<evidence type="ECO:0000313" key="2">
    <source>
        <dbReference type="EMBL" id="GAQ88921.1"/>
    </source>
</evidence>
<dbReference type="Proteomes" id="UP000054558">
    <property type="component" value="Unassembled WGS sequence"/>
</dbReference>
<gene>
    <name evidence="2" type="ORF">KFL_004700030</name>
</gene>
<keyword evidence="3" id="KW-1185">Reference proteome</keyword>
<dbReference type="EMBL" id="DF237419">
    <property type="protein sequence ID" value="GAQ88921.1"/>
    <property type="molecule type" value="Genomic_DNA"/>
</dbReference>
<dbReference type="InterPro" id="IPR005182">
    <property type="entry name" value="YdbS-like_PH"/>
</dbReference>
<sequence>MARDEVQRFIGARDLTVLEGRPLVFEKNSAFKSYLCCNGQIANLATWCIPACFCPVGTFCPGRLYEHFSLQLGADSLKYSTATNDCCCHIAYEQKTVPLDKIQDVELQTDCLLSCFDLKKIAVQTAGQGGPGAEVQAAFLTAPEEVRDAIQLAVKCHREAPTTAPQQQAGMLRGPAAAKNMLQRLQGLDQLVKRGVLTHEEAGRLRTPVLVADSDPTQRLVEVAELADTQVISREEFGEVKAALLAQIMRA</sequence>
<protein>
    <recommendedName>
        <fullName evidence="1">YdbS-like PH domain-containing protein</fullName>
    </recommendedName>
</protein>
<proteinExistence type="predicted"/>
<organism evidence="2 3">
    <name type="scientific">Klebsormidium nitens</name>
    <name type="common">Green alga</name>
    <name type="synonym">Ulothrix nitens</name>
    <dbReference type="NCBI Taxonomy" id="105231"/>
    <lineage>
        <taxon>Eukaryota</taxon>
        <taxon>Viridiplantae</taxon>
        <taxon>Streptophyta</taxon>
        <taxon>Klebsormidiophyceae</taxon>
        <taxon>Klebsormidiales</taxon>
        <taxon>Klebsormidiaceae</taxon>
        <taxon>Klebsormidium</taxon>
    </lineage>
</organism>